<dbReference type="Gene3D" id="2.60.120.1440">
    <property type="match status" value="1"/>
</dbReference>
<feature type="domain" description="FecR protein" evidence="2">
    <location>
        <begin position="166"/>
        <end position="261"/>
    </location>
</feature>
<dbReference type="OrthoDB" id="1099963at2"/>
<evidence type="ECO:0000259" key="2">
    <source>
        <dbReference type="Pfam" id="PF04773"/>
    </source>
</evidence>
<evidence type="ECO:0000313" key="4">
    <source>
        <dbReference type="EMBL" id="TCD02851.1"/>
    </source>
</evidence>
<dbReference type="PANTHER" id="PTHR30273">
    <property type="entry name" value="PERIPLASMIC SIGNAL SENSOR AND SIGMA FACTOR ACTIVATOR FECR-RELATED"/>
    <property type="match status" value="1"/>
</dbReference>
<organism evidence="4 5">
    <name type="scientific">Pedobacter psychroterrae</name>
    <dbReference type="NCBI Taxonomy" id="2530453"/>
    <lineage>
        <taxon>Bacteria</taxon>
        <taxon>Pseudomonadati</taxon>
        <taxon>Bacteroidota</taxon>
        <taxon>Sphingobacteriia</taxon>
        <taxon>Sphingobacteriales</taxon>
        <taxon>Sphingobacteriaceae</taxon>
        <taxon>Pedobacter</taxon>
    </lineage>
</organism>
<dbReference type="AlphaFoldDB" id="A0A4R0NPI5"/>
<evidence type="ECO:0000256" key="1">
    <source>
        <dbReference type="SAM" id="Phobius"/>
    </source>
</evidence>
<dbReference type="InterPro" id="IPR032508">
    <property type="entry name" value="FecR_C"/>
</dbReference>
<name>A0A4R0NPI5_9SPHI</name>
<dbReference type="PIRSF" id="PIRSF018266">
    <property type="entry name" value="FecR"/>
    <property type="match status" value="1"/>
</dbReference>
<dbReference type="PANTHER" id="PTHR30273:SF2">
    <property type="entry name" value="PROTEIN FECR"/>
    <property type="match status" value="1"/>
</dbReference>
<dbReference type="InterPro" id="IPR006860">
    <property type="entry name" value="FecR"/>
</dbReference>
<sequence>MDNKIAGELIDKYFQGRCSAEETAIIETWYNRIAEEQKLSGLPDLQQRHAQIKYLLPKDPAAGKTRAVFKIGYRIAVAASLIIAFFAVFFFYRSGGGLQDFSKVNIPPGTNKSILTLADGRKISLTDVSKGNVASQTGVNITKTAEGTLIYQLTGDANDLPSAINRVETPVGGQQIILLPDGSKVYLNAASSLTFSSGLGKEAERRLELSGEAYFEVAKDKAHPFIVSSGKHEVRVLGTHFNISCYAGEIIKTTLLEGAVKIHAAADIAVLKPGQQSVFTESQDLKIHEADLDEAVAWKNGYFRFNEEKIRDVMKKIARWYNIDVQYSGDLTNEGFTGTISRYTNISDVLKMLQGTKAVHFEVEGRRVTVMP</sequence>
<keyword evidence="1" id="KW-1133">Transmembrane helix</keyword>
<accession>A0A4R0NPI5</accession>
<evidence type="ECO:0000259" key="3">
    <source>
        <dbReference type="Pfam" id="PF16344"/>
    </source>
</evidence>
<dbReference type="RefSeq" id="WP_131592874.1">
    <property type="nucleotide sequence ID" value="NZ_SJSL01000001.1"/>
</dbReference>
<reference evidence="4 5" key="1">
    <citation type="submission" date="2019-02" db="EMBL/GenBank/DDBJ databases">
        <title>Pedobacter sp. RP-1-14 sp. nov., isolated from Arctic soil.</title>
        <authorList>
            <person name="Dahal R.H."/>
        </authorList>
    </citation>
    <scope>NUCLEOTIDE SEQUENCE [LARGE SCALE GENOMIC DNA]</scope>
    <source>
        <strain evidence="4 5">RP-1-14</strain>
    </source>
</reference>
<keyword evidence="1" id="KW-0472">Membrane</keyword>
<dbReference type="Pfam" id="PF04773">
    <property type="entry name" value="FecR"/>
    <property type="match status" value="1"/>
</dbReference>
<dbReference type="Gene3D" id="3.55.50.30">
    <property type="match status" value="1"/>
</dbReference>
<evidence type="ECO:0000313" key="5">
    <source>
        <dbReference type="Proteomes" id="UP000293347"/>
    </source>
</evidence>
<feature type="transmembrane region" description="Helical" evidence="1">
    <location>
        <begin position="71"/>
        <end position="92"/>
    </location>
</feature>
<feature type="domain" description="Protein FecR C-terminal" evidence="3">
    <location>
        <begin position="302"/>
        <end position="370"/>
    </location>
</feature>
<dbReference type="GO" id="GO:0016989">
    <property type="term" value="F:sigma factor antagonist activity"/>
    <property type="evidence" value="ECO:0007669"/>
    <property type="project" value="TreeGrafter"/>
</dbReference>
<dbReference type="InterPro" id="IPR012373">
    <property type="entry name" value="Ferrdict_sens_TM"/>
</dbReference>
<dbReference type="Pfam" id="PF16344">
    <property type="entry name" value="FecR_C"/>
    <property type="match status" value="1"/>
</dbReference>
<proteinExistence type="predicted"/>
<dbReference type="Proteomes" id="UP000293347">
    <property type="component" value="Unassembled WGS sequence"/>
</dbReference>
<keyword evidence="1" id="KW-0812">Transmembrane</keyword>
<gene>
    <name evidence="4" type="ORF">EZ437_02360</name>
</gene>
<comment type="caution">
    <text evidence="4">The sequence shown here is derived from an EMBL/GenBank/DDBJ whole genome shotgun (WGS) entry which is preliminary data.</text>
</comment>
<dbReference type="EMBL" id="SJSL01000001">
    <property type="protein sequence ID" value="TCD02851.1"/>
    <property type="molecule type" value="Genomic_DNA"/>
</dbReference>
<protein>
    <submittedName>
        <fullName evidence="4">DUF4974 domain-containing protein</fullName>
    </submittedName>
</protein>
<keyword evidence="5" id="KW-1185">Reference proteome</keyword>